<evidence type="ECO:0000256" key="3">
    <source>
        <dbReference type="ARBA" id="ARBA00005708"/>
    </source>
</evidence>
<dbReference type="STRING" id="525898.Sdel_0236"/>
<dbReference type="Pfam" id="PF02152">
    <property type="entry name" value="FolB"/>
    <property type="match status" value="1"/>
</dbReference>
<dbReference type="EMBL" id="CP001816">
    <property type="protein sequence ID" value="ACZ11274.1"/>
    <property type="molecule type" value="Genomic_DNA"/>
</dbReference>
<name>D1B0F5_SULD5</name>
<dbReference type="eggNOG" id="COG1539">
    <property type="taxonomic scope" value="Bacteria"/>
</dbReference>
<accession>D1B0F5</accession>
<evidence type="ECO:0000256" key="1">
    <source>
        <dbReference type="ARBA" id="ARBA00001353"/>
    </source>
</evidence>
<reference evidence="9 10" key="2">
    <citation type="journal article" date="2010" name="Stand. Genomic Sci.">
        <title>Complete genome sequence of Sulfurospirillum deleyianum type strain (5175).</title>
        <authorList>
            <person name="Sikorski J."/>
            <person name="Lapidus A."/>
            <person name="Copeland A."/>
            <person name="Glavina Del Rio T."/>
            <person name="Nolan M."/>
            <person name="Lucas S."/>
            <person name="Chen F."/>
            <person name="Tice H."/>
            <person name="Cheng J.F."/>
            <person name="Saunders E."/>
            <person name="Bruce D."/>
            <person name="Goodwin L."/>
            <person name="Pitluck S."/>
            <person name="Ovchinnikova G."/>
            <person name="Pati A."/>
            <person name="Ivanova N."/>
            <person name="Mavromatis K."/>
            <person name="Chen A."/>
            <person name="Palaniappan K."/>
            <person name="Chain P."/>
            <person name="Land M."/>
            <person name="Hauser L."/>
            <person name="Chang Y.J."/>
            <person name="Jeffries C.D."/>
            <person name="Brettin T."/>
            <person name="Detter J.C."/>
            <person name="Han C."/>
            <person name="Rohde M."/>
            <person name="Lang E."/>
            <person name="Spring S."/>
            <person name="Goker M."/>
            <person name="Bristow J."/>
            <person name="Eisen J.A."/>
            <person name="Markowitz V."/>
            <person name="Hugenholtz P."/>
            <person name="Kyrpides N.C."/>
            <person name="Klenk H.P."/>
        </authorList>
    </citation>
    <scope>NUCLEOTIDE SEQUENCE [LARGE SCALE GENOMIC DNA]</scope>
    <source>
        <strain evidence="10">ATCC 51133 / DSM 6946 / 5175</strain>
    </source>
</reference>
<comment type="similarity">
    <text evidence="3">Belongs to the DHNA family.</text>
</comment>
<dbReference type="GO" id="GO:0046656">
    <property type="term" value="P:folic acid biosynthetic process"/>
    <property type="evidence" value="ECO:0007669"/>
    <property type="project" value="UniProtKB-KW"/>
</dbReference>
<evidence type="ECO:0000256" key="4">
    <source>
        <dbReference type="ARBA" id="ARBA00013043"/>
    </source>
</evidence>
<dbReference type="AlphaFoldDB" id="D1B0F5"/>
<evidence type="ECO:0000256" key="7">
    <source>
        <dbReference type="ARBA" id="ARBA00032903"/>
    </source>
</evidence>
<dbReference type="PANTHER" id="PTHR42844">
    <property type="entry name" value="DIHYDRONEOPTERIN ALDOLASE 1-RELATED"/>
    <property type="match status" value="1"/>
</dbReference>
<dbReference type="GO" id="GO:0005737">
    <property type="term" value="C:cytoplasm"/>
    <property type="evidence" value="ECO:0007669"/>
    <property type="project" value="TreeGrafter"/>
</dbReference>
<feature type="domain" description="Dihydroneopterin aldolase/epimerase" evidence="8">
    <location>
        <begin position="3"/>
        <end position="106"/>
    </location>
</feature>
<gene>
    <name evidence="9" type="ordered locus">Sdel_0236</name>
</gene>
<keyword evidence="6" id="KW-0456">Lyase</keyword>
<dbReference type="Gene3D" id="3.30.1130.10">
    <property type="match status" value="1"/>
</dbReference>
<dbReference type="PANTHER" id="PTHR42844:SF1">
    <property type="entry name" value="DIHYDRONEOPTERIN ALDOLASE 1-RELATED"/>
    <property type="match status" value="1"/>
</dbReference>
<dbReference type="InterPro" id="IPR043133">
    <property type="entry name" value="GTP-CH-I_C/QueF"/>
</dbReference>
<dbReference type="InterPro" id="IPR006156">
    <property type="entry name" value="Dihydroneopterin_aldolase"/>
</dbReference>
<evidence type="ECO:0000313" key="10">
    <source>
        <dbReference type="Proteomes" id="UP000002222"/>
    </source>
</evidence>
<comment type="catalytic activity">
    <reaction evidence="1">
        <text>7,8-dihydroneopterin = 6-hydroxymethyl-7,8-dihydropterin + glycolaldehyde</text>
        <dbReference type="Rhea" id="RHEA:10540"/>
        <dbReference type="ChEBI" id="CHEBI:17001"/>
        <dbReference type="ChEBI" id="CHEBI:17071"/>
        <dbReference type="ChEBI" id="CHEBI:44841"/>
        <dbReference type="EC" id="4.1.2.25"/>
    </reaction>
</comment>
<dbReference type="NCBIfam" id="TIGR00526">
    <property type="entry name" value="folB_dom"/>
    <property type="match status" value="1"/>
</dbReference>
<dbReference type="RefSeq" id="WP_012856040.1">
    <property type="nucleotide sequence ID" value="NC_013512.1"/>
</dbReference>
<dbReference type="GO" id="GO:0004150">
    <property type="term" value="F:dihydroneopterin aldolase activity"/>
    <property type="evidence" value="ECO:0007669"/>
    <property type="project" value="UniProtKB-EC"/>
</dbReference>
<dbReference type="InterPro" id="IPR006157">
    <property type="entry name" value="FolB_dom"/>
</dbReference>
<dbReference type="Proteomes" id="UP000002222">
    <property type="component" value="Chromosome"/>
</dbReference>
<dbReference type="EC" id="4.1.2.25" evidence="4"/>
<reference evidence="10" key="1">
    <citation type="submission" date="2009-11" db="EMBL/GenBank/DDBJ databases">
        <title>The complete genome of Sulfurospirillum deleyianum DSM 6946.</title>
        <authorList>
            <consortium name="US DOE Joint Genome Institute (JGI-PGF)"/>
            <person name="Lucas S."/>
            <person name="Copeland A."/>
            <person name="Lapidus A."/>
            <person name="Glavina del Rio T."/>
            <person name="Dalin E."/>
            <person name="Tice H."/>
            <person name="Bruce D."/>
            <person name="Goodwin L."/>
            <person name="Pitluck S."/>
            <person name="Kyrpides N."/>
            <person name="Mavromatis K."/>
            <person name="Ivanova N."/>
            <person name="Ovchinnikova G."/>
            <person name="Munk A.C."/>
            <person name="Lu M."/>
            <person name="Brettin T."/>
            <person name="Detter J.C."/>
            <person name="Han C."/>
            <person name="Tapia R."/>
            <person name="Larimer F."/>
            <person name="Land M."/>
            <person name="Hauser L."/>
            <person name="Markowitz V."/>
            <person name="Cheng J.F."/>
            <person name="Hugenholtz P."/>
            <person name="Woyke T."/>
            <person name="Wu D."/>
            <person name="Aumann P."/>
            <person name="Schneider S."/>
            <person name="Lang E."/>
            <person name="Spring S."/>
            <person name="Klenk H.P."/>
            <person name="Eisen J.A."/>
        </authorList>
    </citation>
    <scope>NUCLEOTIDE SEQUENCE [LARGE SCALE GENOMIC DNA]</scope>
    <source>
        <strain evidence="10">ATCC 51133 / DSM 6946 / 5175</strain>
    </source>
</reference>
<proteinExistence type="inferred from homology"/>
<dbReference type="SUPFAM" id="SSF55620">
    <property type="entry name" value="Tetrahydrobiopterin biosynthesis enzymes-like"/>
    <property type="match status" value="1"/>
</dbReference>
<dbReference type="SMART" id="SM00905">
    <property type="entry name" value="FolB"/>
    <property type="match status" value="1"/>
</dbReference>
<evidence type="ECO:0000256" key="2">
    <source>
        <dbReference type="ARBA" id="ARBA00005013"/>
    </source>
</evidence>
<dbReference type="HOGENOM" id="CLU_112632_4_0_7"/>
<comment type="pathway">
    <text evidence="2">Cofactor biosynthesis; tetrahydrofolate biosynthesis; 2-amino-4-hydroxy-6-hydroxymethyl-7,8-dihydropteridine diphosphate from 7,8-dihydroneopterin triphosphate: step 3/4.</text>
</comment>
<protein>
    <recommendedName>
        <fullName evidence="4">dihydroneopterin aldolase</fullName>
        <ecNumber evidence="4">4.1.2.25</ecNumber>
    </recommendedName>
    <alternativeName>
        <fullName evidence="7">7,8-dihydroneopterin aldolase</fullName>
    </alternativeName>
</protein>
<keyword evidence="5" id="KW-0289">Folate biosynthesis</keyword>
<evidence type="ECO:0000259" key="8">
    <source>
        <dbReference type="SMART" id="SM00905"/>
    </source>
</evidence>
<dbReference type="OrthoDB" id="5373183at2"/>
<evidence type="ECO:0000256" key="6">
    <source>
        <dbReference type="ARBA" id="ARBA00023239"/>
    </source>
</evidence>
<organism evidence="9 10">
    <name type="scientific">Sulfurospirillum deleyianum (strain ATCC 51133 / DSM 6946 / 5175)</name>
    <dbReference type="NCBI Taxonomy" id="525898"/>
    <lineage>
        <taxon>Bacteria</taxon>
        <taxon>Pseudomonadati</taxon>
        <taxon>Campylobacterota</taxon>
        <taxon>Epsilonproteobacteria</taxon>
        <taxon>Campylobacterales</taxon>
        <taxon>Sulfurospirillaceae</taxon>
        <taxon>Sulfurospirillum</taxon>
    </lineage>
</organism>
<evidence type="ECO:0000256" key="5">
    <source>
        <dbReference type="ARBA" id="ARBA00022909"/>
    </source>
</evidence>
<keyword evidence="10" id="KW-1185">Reference proteome</keyword>
<dbReference type="KEGG" id="sdl:Sdel_0236"/>
<evidence type="ECO:0000313" key="9">
    <source>
        <dbReference type="EMBL" id="ACZ11274.1"/>
    </source>
</evidence>
<sequence>MQIDIKNLTFETIIGILEEERYTPQKVVLHVKMDYDYRENSFINYADVASFLEAHMNEMRYGLLEDALNDLSKKLKTSYPQISKLTLKIVKPTILSNALVGVSHKTNYEKN</sequence>